<dbReference type="NCBIfam" id="TIGR00515">
    <property type="entry name" value="accD"/>
    <property type="match status" value="1"/>
</dbReference>
<evidence type="ECO:0000313" key="16">
    <source>
        <dbReference type="Proteomes" id="UP000437748"/>
    </source>
</evidence>
<keyword evidence="9 13" id="KW-0067">ATP-binding</keyword>
<evidence type="ECO:0000256" key="12">
    <source>
        <dbReference type="ARBA" id="ARBA00025280"/>
    </source>
</evidence>
<evidence type="ECO:0000313" key="15">
    <source>
        <dbReference type="EMBL" id="KAB8039053.1"/>
    </source>
</evidence>
<dbReference type="PRINTS" id="PR01070">
    <property type="entry name" value="ACCCTRFRASEB"/>
</dbReference>
<dbReference type="UniPathway" id="UPA00655">
    <property type="reaction ID" value="UER00711"/>
</dbReference>
<feature type="zinc finger region" description="C4-type" evidence="13">
    <location>
        <begin position="28"/>
        <end position="50"/>
    </location>
</feature>
<dbReference type="GO" id="GO:0009317">
    <property type="term" value="C:acetyl-CoA carboxylase complex"/>
    <property type="evidence" value="ECO:0007669"/>
    <property type="project" value="InterPro"/>
</dbReference>
<dbReference type="AlphaFoldDB" id="A0A6N6VX50"/>
<dbReference type="PROSITE" id="PS50980">
    <property type="entry name" value="COA_CT_NTER"/>
    <property type="match status" value="1"/>
</dbReference>
<accession>A0A6N6VX50</accession>
<keyword evidence="15" id="KW-0436">Ligase</keyword>
<dbReference type="InterPro" id="IPR029045">
    <property type="entry name" value="ClpP/crotonase-like_dom_sf"/>
</dbReference>
<evidence type="ECO:0000256" key="11">
    <source>
        <dbReference type="ARBA" id="ARBA00023160"/>
    </source>
</evidence>
<comment type="subcellular location">
    <subcellularLocation>
        <location evidence="1 13">Cytoplasm</location>
    </subcellularLocation>
</comment>
<dbReference type="InterPro" id="IPR041010">
    <property type="entry name" value="Znf-ACC"/>
</dbReference>
<evidence type="ECO:0000256" key="8">
    <source>
        <dbReference type="ARBA" id="ARBA00022833"/>
    </source>
</evidence>
<keyword evidence="7 13" id="KW-0276">Fatty acid metabolism</keyword>
<comment type="cofactor">
    <cofactor evidence="13">
        <name>Zn(2+)</name>
        <dbReference type="ChEBI" id="CHEBI:29105"/>
    </cofactor>
    <text evidence="13">Binds 1 zinc ion per subunit.</text>
</comment>
<dbReference type="GO" id="GO:0016743">
    <property type="term" value="F:carboxyl- or carbamoyltransferase activity"/>
    <property type="evidence" value="ECO:0007669"/>
    <property type="project" value="UniProtKB-UniRule"/>
</dbReference>
<dbReference type="HAMAP" id="MF_01395">
    <property type="entry name" value="AcetylCoA_CT_beta"/>
    <property type="match status" value="1"/>
</dbReference>
<dbReference type="Proteomes" id="UP000437748">
    <property type="component" value="Unassembled WGS sequence"/>
</dbReference>
<dbReference type="GO" id="GO:0003989">
    <property type="term" value="F:acetyl-CoA carboxylase activity"/>
    <property type="evidence" value="ECO:0007669"/>
    <property type="project" value="InterPro"/>
</dbReference>
<dbReference type="InterPro" id="IPR000438">
    <property type="entry name" value="Acetyl_CoA_COase_Trfase_b_su"/>
</dbReference>
<evidence type="ECO:0000256" key="9">
    <source>
        <dbReference type="ARBA" id="ARBA00022840"/>
    </source>
</evidence>
<evidence type="ECO:0000256" key="1">
    <source>
        <dbReference type="ARBA" id="ARBA00004496"/>
    </source>
</evidence>
<evidence type="ECO:0000256" key="13">
    <source>
        <dbReference type="HAMAP-Rule" id="MF_01395"/>
    </source>
</evidence>
<dbReference type="Pfam" id="PF17848">
    <property type="entry name" value="Zn_ribbon_ACC"/>
    <property type="match status" value="1"/>
</dbReference>
<gene>
    <name evidence="13" type="primary">accD</name>
    <name evidence="15" type="ORF">GCL60_09370</name>
</gene>
<comment type="function">
    <text evidence="12 13">Component of the acetyl coenzyme A carboxylase (ACC) complex. Biotin carboxylase (BC) catalyzes the carboxylation of biotin on its carrier protein (BCCP) and then the CO(2) group is transferred by the transcarboxylase to acetyl-CoA to form malonyl-CoA.</text>
</comment>
<dbReference type="PANTHER" id="PTHR42995">
    <property type="entry name" value="ACETYL-COENZYME A CARBOXYLASE CARBOXYL TRANSFERASE SUBUNIT BETA, CHLOROPLASTIC"/>
    <property type="match status" value="1"/>
</dbReference>
<feature type="binding site" evidence="13">
    <location>
        <position position="50"/>
    </location>
    <ligand>
        <name>Zn(2+)</name>
        <dbReference type="ChEBI" id="CHEBI:29105"/>
    </ligand>
</feature>
<dbReference type="RefSeq" id="WP_153420452.1">
    <property type="nucleotide sequence ID" value="NZ_WFLM01000003.1"/>
</dbReference>
<comment type="pathway">
    <text evidence="13">Lipid metabolism; malonyl-CoA biosynthesis; malonyl-CoA from acetyl-CoA: step 1/1.</text>
</comment>
<keyword evidence="8 13" id="KW-0862">Zinc</keyword>
<keyword evidence="2 13" id="KW-0444">Lipid biosynthesis</keyword>
<organism evidence="15 16">
    <name type="scientific">Silvanigrella paludirubra</name>
    <dbReference type="NCBI Taxonomy" id="2499159"/>
    <lineage>
        <taxon>Bacteria</taxon>
        <taxon>Pseudomonadati</taxon>
        <taxon>Bdellovibrionota</taxon>
        <taxon>Oligoflexia</taxon>
        <taxon>Silvanigrellales</taxon>
        <taxon>Silvanigrellaceae</taxon>
        <taxon>Silvanigrella</taxon>
    </lineage>
</organism>
<reference evidence="15 16" key="1">
    <citation type="submission" date="2019-10" db="EMBL/GenBank/DDBJ databases">
        <title>New species of Slilvanegrellaceae.</title>
        <authorList>
            <person name="Pitt A."/>
            <person name="Hahn M.W."/>
        </authorList>
    </citation>
    <scope>NUCLEOTIDE SEQUENCE [LARGE SCALE GENOMIC DNA]</scope>
    <source>
        <strain evidence="15 16">SP-Ram-0.45-NSY-1</strain>
    </source>
</reference>
<proteinExistence type="inferred from homology"/>
<evidence type="ECO:0000256" key="6">
    <source>
        <dbReference type="ARBA" id="ARBA00022771"/>
    </source>
</evidence>
<evidence type="ECO:0000256" key="10">
    <source>
        <dbReference type="ARBA" id="ARBA00023098"/>
    </source>
</evidence>
<dbReference type="EC" id="2.1.3.15" evidence="13"/>
<dbReference type="GO" id="GO:2001295">
    <property type="term" value="P:malonyl-CoA biosynthetic process"/>
    <property type="evidence" value="ECO:0007669"/>
    <property type="project" value="UniProtKB-UniRule"/>
</dbReference>
<evidence type="ECO:0000259" key="14">
    <source>
        <dbReference type="PROSITE" id="PS50980"/>
    </source>
</evidence>
<feature type="binding site" evidence="13">
    <location>
        <position position="28"/>
    </location>
    <ligand>
        <name>Zn(2+)</name>
        <dbReference type="ChEBI" id="CHEBI:29105"/>
    </ligand>
</feature>
<dbReference type="EMBL" id="WFLM01000003">
    <property type="protein sequence ID" value="KAB8039053.1"/>
    <property type="molecule type" value="Genomic_DNA"/>
</dbReference>
<keyword evidence="13" id="KW-0963">Cytoplasm</keyword>
<dbReference type="Gene3D" id="3.90.226.10">
    <property type="entry name" value="2-enoyl-CoA Hydratase, Chain A, domain 1"/>
    <property type="match status" value="1"/>
</dbReference>
<evidence type="ECO:0000256" key="5">
    <source>
        <dbReference type="ARBA" id="ARBA00022741"/>
    </source>
</evidence>
<comment type="caution">
    <text evidence="15">The sequence shown here is derived from an EMBL/GenBank/DDBJ whole genome shotgun (WGS) entry which is preliminary data.</text>
</comment>
<dbReference type="Pfam" id="PF01039">
    <property type="entry name" value="Carboxyl_trans"/>
    <property type="match status" value="1"/>
</dbReference>
<sequence>MGWLSREPAKLQDVSEKKSLPSGVWEKCPSCSEIVLISDLEENHLVCPTCSYHHRLPGEHRIELLIDNNTFFEWDHTLCSTNPLEFDDGRSYQDRLINMAKKTKKYDAILTGAGLMNDRPIAIGVLDFFWMGGSMGSVVGERIHRMFARARKNKMPVILVSSSGGARMHEGLISLMQMAKTSAAIALHKEAGLPFISILCDPTTGGVAASFAMLGDVNYAEPKSTIGFAGRRVIENIIRQKLPDNFQTAEFCFEHGVVDRIVKRPEMKETLTRTLNILCGPIAKKK</sequence>
<dbReference type="InterPro" id="IPR034733">
    <property type="entry name" value="AcCoA_carboxyl_beta"/>
</dbReference>
<dbReference type="GO" id="GO:0006633">
    <property type="term" value="P:fatty acid biosynthetic process"/>
    <property type="evidence" value="ECO:0007669"/>
    <property type="project" value="UniProtKB-KW"/>
</dbReference>
<feature type="binding site" evidence="13">
    <location>
        <position position="31"/>
    </location>
    <ligand>
        <name>Zn(2+)</name>
        <dbReference type="ChEBI" id="CHEBI:29105"/>
    </ligand>
</feature>
<keyword evidence="11 13" id="KW-0275">Fatty acid biosynthesis</keyword>
<dbReference type="GO" id="GO:0005524">
    <property type="term" value="F:ATP binding"/>
    <property type="evidence" value="ECO:0007669"/>
    <property type="project" value="UniProtKB-KW"/>
</dbReference>
<dbReference type="SUPFAM" id="SSF52096">
    <property type="entry name" value="ClpP/crotonase"/>
    <property type="match status" value="1"/>
</dbReference>
<feature type="binding site" evidence="13">
    <location>
        <position position="47"/>
    </location>
    <ligand>
        <name>Zn(2+)</name>
        <dbReference type="ChEBI" id="CHEBI:29105"/>
    </ligand>
</feature>
<feature type="domain" description="CoA carboxyltransferase N-terminal" evidence="14">
    <location>
        <begin position="24"/>
        <end position="286"/>
    </location>
</feature>
<evidence type="ECO:0000256" key="7">
    <source>
        <dbReference type="ARBA" id="ARBA00022832"/>
    </source>
</evidence>
<comment type="catalytic activity">
    <reaction evidence="13">
        <text>N(6)-carboxybiotinyl-L-lysyl-[protein] + acetyl-CoA = N(6)-biotinyl-L-lysyl-[protein] + malonyl-CoA</text>
        <dbReference type="Rhea" id="RHEA:54728"/>
        <dbReference type="Rhea" id="RHEA-COMP:10505"/>
        <dbReference type="Rhea" id="RHEA-COMP:10506"/>
        <dbReference type="ChEBI" id="CHEBI:57288"/>
        <dbReference type="ChEBI" id="CHEBI:57384"/>
        <dbReference type="ChEBI" id="CHEBI:83144"/>
        <dbReference type="ChEBI" id="CHEBI:83145"/>
        <dbReference type="EC" id="2.1.3.15"/>
    </reaction>
</comment>
<evidence type="ECO:0000256" key="3">
    <source>
        <dbReference type="ARBA" id="ARBA00022679"/>
    </source>
</evidence>
<dbReference type="GO" id="GO:0008270">
    <property type="term" value="F:zinc ion binding"/>
    <property type="evidence" value="ECO:0007669"/>
    <property type="project" value="UniProtKB-UniRule"/>
</dbReference>
<keyword evidence="6 13" id="KW-0863">Zinc-finger</keyword>
<protein>
    <recommendedName>
        <fullName evidence="13">Acetyl-coenzyme A carboxylase carboxyl transferase subunit beta</fullName>
        <shortName evidence="13">ACCase subunit beta</shortName>
        <shortName evidence="13">Acetyl-CoA carboxylase carboxyltransferase subunit beta</shortName>
        <ecNumber evidence="13">2.1.3.15</ecNumber>
    </recommendedName>
</protein>
<evidence type="ECO:0000256" key="2">
    <source>
        <dbReference type="ARBA" id="ARBA00022516"/>
    </source>
</evidence>
<keyword evidence="4 13" id="KW-0479">Metal-binding</keyword>
<comment type="subunit">
    <text evidence="13">Acetyl-CoA carboxylase is a heterohexamer composed of biotin carboxyl carrier protein (AccB), biotin carboxylase (AccC) and two subunits each of ACCase subunit alpha (AccA) and ACCase subunit beta (AccD).</text>
</comment>
<dbReference type="OrthoDB" id="9772975at2"/>
<dbReference type="InterPro" id="IPR011762">
    <property type="entry name" value="COA_CT_N"/>
</dbReference>
<keyword evidence="5 13" id="KW-0547">Nucleotide-binding</keyword>
<name>A0A6N6VX50_9BACT</name>
<keyword evidence="3 13" id="KW-0808">Transferase</keyword>
<dbReference type="PANTHER" id="PTHR42995:SF5">
    <property type="entry name" value="ACETYL-COENZYME A CARBOXYLASE CARBOXYL TRANSFERASE SUBUNIT BETA, CHLOROPLASTIC"/>
    <property type="match status" value="1"/>
</dbReference>
<keyword evidence="16" id="KW-1185">Reference proteome</keyword>
<comment type="similarity">
    <text evidence="13">Belongs to the AccD/PCCB family.</text>
</comment>
<keyword evidence="10 13" id="KW-0443">Lipid metabolism</keyword>
<evidence type="ECO:0000256" key="4">
    <source>
        <dbReference type="ARBA" id="ARBA00022723"/>
    </source>
</evidence>